<dbReference type="Proteomes" id="UP000799766">
    <property type="component" value="Unassembled WGS sequence"/>
</dbReference>
<dbReference type="OrthoDB" id="4392610at2759"/>
<dbReference type="EMBL" id="MU001676">
    <property type="protein sequence ID" value="KAF2458945.1"/>
    <property type="molecule type" value="Genomic_DNA"/>
</dbReference>
<evidence type="ECO:0000313" key="2">
    <source>
        <dbReference type="Proteomes" id="UP000799766"/>
    </source>
</evidence>
<evidence type="ECO:0000313" key="1">
    <source>
        <dbReference type="EMBL" id="KAF2458945.1"/>
    </source>
</evidence>
<proteinExistence type="predicted"/>
<organism evidence="1 2">
    <name type="scientific">Lineolata rhizophorae</name>
    <dbReference type="NCBI Taxonomy" id="578093"/>
    <lineage>
        <taxon>Eukaryota</taxon>
        <taxon>Fungi</taxon>
        <taxon>Dikarya</taxon>
        <taxon>Ascomycota</taxon>
        <taxon>Pezizomycotina</taxon>
        <taxon>Dothideomycetes</taxon>
        <taxon>Dothideomycetes incertae sedis</taxon>
        <taxon>Lineolatales</taxon>
        <taxon>Lineolataceae</taxon>
        <taxon>Lineolata</taxon>
    </lineage>
</organism>
<sequence length="156" mass="17999">MSTPSKSLVLSFRPCSFRIKSFPCYSAQMPASRNEIVRAYRQLYTQCLRACRYSKPSRYVLRDKLRSSFRNGLPEEFDAQRIANTIEFLDGATRSKGTEHRILKNLTFVWWSQGDSAKNAIKLPKESKSLMVTVTKMDHLNHTVRMLNETMGLCIP</sequence>
<reference evidence="1" key="1">
    <citation type="journal article" date="2020" name="Stud. Mycol.">
        <title>101 Dothideomycetes genomes: a test case for predicting lifestyles and emergence of pathogens.</title>
        <authorList>
            <person name="Haridas S."/>
            <person name="Albert R."/>
            <person name="Binder M."/>
            <person name="Bloem J."/>
            <person name="Labutti K."/>
            <person name="Salamov A."/>
            <person name="Andreopoulos B."/>
            <person name="Baker S."/>
            <person name="Barry K."/>
            <person name="Bills G."/>
            <person name="Bluhm B."/>
            <person name="Cannon C."/>
            <person name="Castanera R."/>
            <person name="Culley D."/>
            <person name="Daum C."/>
            <person name="Ezra D."/>
            <person name="Gonzalez J."/>
            <person name="Henrissat B."/>
            <person name="Kuo A."/>
            <person name="Liang C."/>
            <person name="Lipzen A."/>
            <person name="Lutzoni F."/>
            <person name="Magnuson J."/>
            <person name="Mondo S."/>
            <person name="Nolan M."/>
            <person name="Ohm R."/>
            <person name="Pangilinan J."/>
            <person name="Park H.-J."/>
            <person name="Ramirez L."/>
            <person name="Alfaro M."/>
            <person name="Sun H."/>
            <person name="Tritt A."/>
            <person name="Yoshinaga Y."/>
            <person name="Zwiers L.-H."/>
            <person name="Turgeon B."/>
            <person name="Goodwin S."/>
            <person name="Spatafora J."/>
            <person name="Crous P."/>
            <person name="Grigoriev I."/>
        </authorList>
    </citation>
    <scope>NUCLEOTIDE SEQUENCE</scope>
    <source>
        <strain evidence="1">ATCC 16933</strain>
    </source>
</reference>
<protein>
    <recommendedName>
        <fullName evidence="3">DUF1763-domain-containing protein</fullName>
    </recommendedName>
</protein>
<evidence type="ECO:0008006" key="3">
    <source>
        <dbReference type="Google" id="ProtNLM"/>
    </source>
</evidence>
<dbReference type="AlphaFoldDB" id="A0A6A6P4L5"/>
<keyword evidence="2" id="KW-1185">Reference proteome</keyword>
<accession>A0A6A6P4L5</accession>
<gene>
    <name evidence="1" type="ORF">BDY21DRAFT_197662</name>
</gene>
<name>A0A6A6P4L5_9PEZI</name>